<evidence type="ECO:0000256" key="1">
    <source>
        <dbReference type="SAM" id="Coils"/>
    </source>
</evidence>
<feature type="compositionally biased region" description="Pro residues" evidence="2">
    <location>
        <begin position="76"/>
        <end position="92"/>
    </location>
</feature>
<name>A0A0D1YJA8_9PEZI</name>
<feature type="coiled-coil region" evidence="1">
    <location>
        <begin position="108"/>
        <end position="135"/>
    </location>
</feature>
<dbReference type="Proteomes" id="UP000053259">
    <property type="component" value="Unassembled WGS sequence"/>
</dbReference>
<feature type="region of interest" description="Disordered" evidence="2">
    <location>
        <begin position="236"/>
        <end position="276"/>
    </location>
</feature>
<dbReference type="STRING" id="253628.A0A0D1YJA8"/>
<keyword evidence="4" id="KW-1185">Reference proteome</keyword>
<reference evidence="3 4" key="1">
    <citation type="submission" date="2015-01" db="EMBL/GenBank/DDBJ databases">
        <title>The Genome Sequence of Ochroconis gallopava CBS43764.</title>
        <authorList>
            <consortium name="The Broad Institute Genomics Platform"/>
            <person name="Cuomo C."/>
            <person name="de Hoog S."/>
            <person name="Gorbushina A."/>
            <person name="Stielow B."/>
            <person name="Teixiera M."/>
            <person name="Abouelleil A."/>
            <person name="Chapman S.B."/>
            <person name="Priest M."/>
            <person name="Young S.K."/>
            <person name="Wortman J."/>
            <person name="Nusbaum C."/>
            <person name="Birren B."/>
        </authorList>
    </citation>
    <scope>NUCLEOTIDE SEQUENCE [LARGE SCALE GENOMIC DNA]</scope>
    <source>
        <strain evidence="3 4">CBS 43764</strain>
    </source>
</reference>
<dbReference type="OrthoDB" id="20473at2759"/>
<feature type="compositionally biased region" description="Low complexity" evidence="2">
    <location>
        <begin position="1"/>
        <end position="17"/>
    </location>
</feature>
<protein>
    <submittedName>
        <fullName evidence="3">Uncharacterized protein</fullName>
    </submittedName>
</protein>
<keyword evidence="1" id="KW-0175">Coiled coil</keyword>
<feature type="compositionally biased region" description="Basic and acidic residues" evidence="2">
    <location>
        <begin position="40"/>
        <end position="49"/>
    </location>
</feature>
<gene>
    <name evidence="3" type="ORF">PV09_07484</name>
</gene>
<dbReference type="EMBL" id="KN847558">
    <property type="protein sequence ID" value="KIW00962.1"/>
    <property type="molecule type" value="Genomic_DNA"/>
</dbReference>
<accession>A0A0D1YJA8</accession>
<dbReference type="GeneID" id="27315457"/>
<dbReference type="RefSeq" id="XP_016210831.1">
    <property type="nucleotide sequence ID" value="XM_016361256.1"/>
</dbReference>
<dbReference type="HOGENOM" id="CLU_040837_1_0_1"/>
<feature type="compositionally biased region" description="Basic and acidic residues" evidence="2">
    <location>
        <begin position="265"/>
        <end position="274"/>
    </location>
</feature>
<dbReference type="VEuPathDB" id="FungiDB:PV09_07484"/>
<evidence type="ECO:0000256" key="2">
    <source>
        <dbReference type="SAM" id="MobiDB-lite"/>
    </source>
</evidence>
<feature type="region of interest" description="Disordered" evidence="2">
    <location>
        <begin position="1"/>
        <end position="100"/>
    </location>
</feature>
<dbReference type="InParanoid" id="A0A0D1YJA8"/>
<evidence type="ECO:0000313" key="3">
    <source>
        <dbReference type="EMBL" id="KIW00962.1"/>
    </source>
</evidence>
<feature type="compositionally biased region" description="Basic and acidic residues" evidence="2">
    <location>
        <begin position="59"/>
        <end position="74"/>
    </location>
</feature>
<evidence type="ECO:0000313" key="4">
    <source>
        <dbReference type="Proteomes" id="UP000053259"/>
    </source>
</evidence>
<sequence>MSSSQSDDTSSPHTTSSIVAQNERAEPPDSQPQGPPVRRPSFEKLDPVEVAKALQIAELLKDTKQQPKPKETSPKKPTPPKPEFIPRPPPVPFSGNSNPDAVALRATTDLLQLQKARAAENIQRLEQLKELNRKDPKEFLRQLMAGNLKASSGEKDGILGPTVGLEVEKLLAALEVGSKKLEPDQPLSSSREKLEEGAKQEFPRFPMPQNIVRTPAINWAKYGIVGDTLDKMHEEQRTNPTLGEPERLATRSSQPTTPVVESDQILEKGPEPKAPRFVMAAPYDPLKDQLKKGGRKPW</sequence>
<feature type="compositionally biased region" description="Basic and acidic residues" evidence="2">
    <location>
        <begin position="190"/>
        <end position="202"/>
    </location>
</feature>
<feature type="compositionally biased region" description="Polar residues" evidence="2">
    <location>
        <begin position="250"/>
        <end position="259"/>
    </location>
</feature>
<feature type="compositionally biased region" description="Pro residues" evidence="2">
    <location>
        <begin position="29"/>
        <end position="38"/>
    </location>
</feature>
<dbReference type="AlphaFoldDB" id="A0A0D1YJA8"/>
<feature type="region of interest" description="Disordered" evidence="2">
    <location>
        <begin position="178"/>
        <end position="209"/>
    </location>
</feature>
<proteinExistence type="predicted"/>
<organism evidence="3 4">
    <name type="scientific">Verruconis gallopava</name>
    <dbReference type="NCBI Taxonomy" id="253628"/>
    <lineage>
        <taxon>Eukaryota</taxon>
        <taxon>Fungi</taxon>
        <taxon>Dikarya</taxon>
        <taxon>Ascomycota</taxon>
        <taxon>Pezizomycotina</taxon>
        <taxon>Dothideomycetes</taxon>
        <taxon>Pleosporomycetidae</taxon>
        <taxon>Venturiales</taxon>
        <taxon>Sympoventuriaceae</taxon>
        <taxon>Verruconis</taxon>
    </lineage>
</organism>